<comment type="subcellular location">
    <subcellularLocation>
        <location evidence="1">Cell membrane</location>
        <topology evidence="1">Multi-pass membrane protein</topology>
    </subcellularLocation>
</comment>
<keyword evidence="15" id="KW-1185">Reference proteome</keyword>
<dbReference type="Pfam" id="PF00002">
    <property type="entry name" value="7tm_2"/>
    <property type="match status" value="1"/>
</dbReference>
<dbReference type="GO" id="GO:0005886">
    <property type="term" value="C:plasma membrane"/>
    <property type="evidence" value="ECO:0007669"/>
    <property type="project" value="UniProtKB-SubCell"/>
</dbReference>
<keyword evidence="3" id="KW-1003">Cell membrane</keyword>
<evidence type="ECO:0000256" key="4">
    <source>
        <dbReference type="ARBA" id="ARBA00022692"/>
    </source>
</evidence>
<evidence type="ECO:0000256" key="2">
    <source>
        <dbReference type="ARBA" id="ARBA00005314"/>
    </source>
</evidence>
<evidence type="ECO:0000256" key="8">
    <source>
        <dbReference type="ARBA" id="ARBA00023170"/>
    </source>
</evidence>
<feature type="region of interest" description="Disordered" evidence="10">
    <location>
        <begin position="1"/>
        <end position="20"/>
    </location>
</feature>
<keyword evidence="9" id="KW-0807">Transducer</keyword>
<feature type="compositionally biased region" description="Polar residues" evidence="10">
    <location>
        <begin position="1"/>
        <end position="13"/>
    </location>
</feature>
<keyword evidence="5 11" id="KW-1133">Transmembrane helix</keyword>
<dbReference type="GO" id="GO:0007188">
    <property type="term" value="P:adenylate cyclase-modulating G protein-coupled receptor signaling pathway"/>
    <property type="evidence" value="ECO:0007669"/>
    <property type="project" value="TreeGrafter"/>
</dbReference>
<feature type="transmembrane region" description="Helical" evidence="11">
    <location>
        <begin position="111"/>
        <end position="137"/>
    </location>
</feature>
<dbReference type="Pfam" id="PF02793">
    <property type="entry name" value="HRM"/>
    <property type="match status" value="1"/>
</dbReference>
<accession>A0A7R9LNC2</accession>
<evidence type="ECO:0000256" key="3">
    <source>
        <dbReference type="ARBA" id="ARBA00022475"/>
    </source>
</evidence>
<proteinExistence type="inferred from homology"/>
<feature type="transmembrane region" description="Helical" evidence="11">
    <location>
        <begin position="313"/>
        <end position="333"/>
    </location>
</feature>
<dbReference type="EMBL" id="CAJPVJ010001451">
    <property type="protein sequence ID" value="CAG2164745.1"/>
    <property type="molecule type" value="Genomic_DNA"/>
</dbReference>
<evidence type="ECO:0000256" key="9">
    <source>
        <dbReference type="ARBA" id="ARBA00023224"/>
    </source>
</evidence>
<evidence type="ECO:0000313" key="14">
    <source>
        <dbReference type="EMBL" id="CAD7643736.1"/>
    </source>
</evidence>
<dbReference type="SUPFAM" id="SSF111418">
    <property type="entry name" value="Hormone receptor domain"/>
    <property type="match status" value="1"/>
</dbReference>
<feature type="transmembrane region" description="Helical" evidence="11">
    <location>
        <begin position="265"/>
        <end position="292"/>
    </location>
</feature>
<feature type="transmembrane region" description="Helical" evidence="11">
    <location>
        <begin position="149"/>
        <end position="171"/>
    </location>
</feature>
<dbReference type="OrthoDB" id="5967113at2759"/>
<dbReference type="InterPro" id="IPR017981">
    <property type="entry name" value="GPCR_2-like_7TM"/>
</dbReference>
<dbReference type="InterPro" id="IPR001879">
    <property type="entry name" value="GPCR_2_extracellular_dom"/>
</dbReference>
<dbReference type="PROSITE" id="PS50227">
    <property type="entry name" value="G_PROTEIN_RECEP_F2_3"/>
    <property type="match status" value="1"/>
</dbReference>
<dbReference type="PANTHER" id="PTHR45620">
    <property type="entry name" value="PDF RECEPTOR-LIKE PROTEIN-RELATED"/>
    <property type="match status" value="1"/>
</dbReference>
<dbReference type="SUPFAM" id="SSF81321">
    <property type="entry name" value="Family A G protein-coupled receptor-like"/>
    <property type="match status" value="1"/>
</dbReference>
<evidence type="ECO:0000256" key="1">
    <source>
        <dbReference type="ARBA" id="ARBA00004651"/>
    </source>
</evidence>
<feature type="transmembrane region" description="Helical" evidence="11">
    <location>
        <begin position="224"/>
        <end position="245"/>
    </location>
</feature>
<evidence type="ECO:0000259" key="12">
    <source>
        <dbReference type="PROSITE" id="PS50227"/>
    </source>
</evidence>
<dbReference type="PROSITE" id="PS50261">
    <property type="entry name" value="G_PROTEIN_RECEP_F2_4"/>
    <property type="match status" value="1"/>
</dbReference>
<evidence type="ECO:0000256" key="11">
    <source>
        <dbReference type="SAM" id="Phobius"/>
    </source>
</evidence>
<keyword evidence="4 11" id="KW-0812">Transmembrane</keyword>
<dbReference type="GO" id="GO:0017046">
    <property type="term" value="F:peptide hormone binding"/>
    <property type="evidence" value="ECO:0007669"/>
    <property type="project" value="TreeGrafter"/>
</dbReference>
<evidence type="ECO:0000313" key="15">
    <source>
        <dbReference type="Proteomes" id="UP000728032"/>
    </source>
</evidence>
<dbReference type="AlphaFoldDB" id="A0A7R9LNC2"/>
<feature type="transmembrane region" description="Helical" evidence="11">
    <location>
        <begin position="191"/>
        <end position="212"/>
    </location>
</feature>
<evidence type="ECO:0000256" key="6">
    <source>
        <dbReference type="ARBA" id="ARBA00023040"/>
    </source>
</evidence>
<feature type="domain" description="G-protein coupled receptors family 2 profile 2" evidence="13">
    <location>
        <begin position="112"/>
        <end position="364"/>
    </location>
</feature>
<dbReference type="Proteomes" id="UP000728032">
    <property type="component" value="Unassembled WGS sequence"/>
</dbReference>
<feature type="domain" description="G-protein coupled receptors family 2 profile 1" evidence="12">
    <location>
        <begin position="7"/>
        <end position="95"/>
    </location>
</feature>
<dbReference type="InterPro" id="IPR050332">
    <property type="entry name" value="GPCR_2"/>
</dbReference>
<keyword evidence="6" id="KW-0297">G-protein coupled receptor</keyword>
<sequence>MDEENINCQNKFNSSHSQSQPTCSSFWDGVYCWPPTPPNTTVQMPCRDIFAVAIEHFQQYSSEDYMKYFAYRKCSDTSEWDWNSWTNYTECLTLLALQDENISRLSTIKQVLNYIVLTCSLCSLVALVVALIIFMCFKSIQCTRIRVHKNLCIALLMNCSLLIIMSSPVVVDNGSLPQIDWLCKCLKAMNIYSLMATIFWMFIEGLLLHTRLYSFKSNTNPSFIIYYLIGWIFPALCVFVWSLVLEFGLDFESNQCWQGYGKSKTIFIVTGPMLALLAINTGFLINIIRILFVKLKHDNNRDKLTAKTIKATALLIPLLGIQHLLFCINPSTFNLYLESFYIIINGLIQSIQGITVSILYCFTNNEVRTALNSAWSRRKISHSFGLYHSSKKRRQSSASSTSVTLANNKISCPLFYSPPVQ</sequence>
<dbReference type="GO" id="GO:0007166">
    <property type="term" value="P:cell surface receptor signaling pathway"/>
    <property type="evidence" value="ECO:0007669"/>
    <property type="project" value="InterPro"/>
</dbReference>
<dbReference type="InterPro" id="IPR036445">
    <property type="entry name" value="GPCR_2_extracell_dom_sf"/>
</dbReference>
<evidence type="ECO:0000256" key="7">
    <source>
        <dbReference type="ARBA" id="ARBA00023136"/>
    </source>
</evidence>
<reference evidence="14" key="1">
    <citation type="submission" date="2020-11" db="EMBL/GenBank/DDBJ databases">
        <authorList>
            <person name="Tran Van P."/>
        </authorList>
    </citation>
    <scope>NUCLEOTIDE SEQUENCE</scope>
</reference>
<organism evidence="14">
    <name type="scientific">Oppiella nova</name>
    <dbReference type="NCBI Taxonomy" id="334625"/>
    <lineage>
        <taxon>Eukaryota</taxon>
        <taxon>Metazoa</taxon>
        <taxon>Ecdysozoa</taxon>
        <taxon>Arthropoda</taxon>
        <taxon>Chelicerata</taxon>
        <taxon>Arachnida</taxon>
        <taxon>Acari</taxon>
        <taxon>Acariformes</taxon>
        <taxon>Sarcoptiformes</taxon>
        <taxon>Oribatida</taxon>
        <taxon>Brachypylina</taxon>
        <taxon>Oppioidea</taxon>
        <taxon>Oppiidae</taxon>
        <taxon>Oppiella</taxon>
    </lineage>
</organism>
<keyword evidence="8" id="KW-0675">Receptor</keyword>
<evidence type="ECO:0000259" key="13">
    <source>
        <dbReference type="PROSITE" id="PS50261"/>
    </source>
</evidence>
<evidence type="ECO:0000256" key="5">
    <source>
        <dbReference type="ARBA" id="ARBA00022989"/>
    </source>
</evidence>
<dbReference type="EMBL" id="OC916276">
    <property type="protein sequence ID" value="CAD7643736.1"/>
    <property type="molecule type" value="Genomic_DNA"/>
</dbReference>
<protein>
    <submittedName>
        <fullName evidence="14">Uncharacterized protein</fullName>
    </submittedName>
</protein>
<evidence type="ECO:0000256" key="10">
    <source>
        <dbReference type="SAM" id="MobiDB-lite"/>
    </source>
</evidence>
<keyword evidence="7 11" id="KW-0472">Membrane</keyword>
<dbReference type="PRINTS" id="PR00249">
    <property type="entry name" value="GPCRSECRETIN"/>
</dbReference>
<feature type="transmembrane region" description="Helical" evidence="11">
    <location>
        <begin position="339"/>
        <end position="362"/>
    </location>
</feature>
<dbReference type="Gene3D" id="1.20.1070.10">
    <property type="entry name" value="Rhodopsin 7-helix transmembrane proteins"/>
    <property type="match status" value="1"/>
</dbReference>
<comment type="similarity">
    <text evidence="2">Belongs to the G-protein coupled receptor 2 family.</text>
</comment>
<dbReference type="Gene3D" id="4.10.1240.10">
    <property type="entry name" value="GPCR, family 2, extracellular hormone receptor domain"/>
    <property type="match status" value="1"/>
</dbReference>
<dbReference type="GO" id="GO:0008528">
    <property type="term" value="F:G protein-coupled peptide receptor activity"/>
    <property type="evidence" value="ECO:0007669"/>
    <property type="project" value="TreeGrafter"/>
</dbReference>
<dbReference type="InterPro" id="IPR000832">
    <property type="entry name" value="GPCR_2_secretin-like"/>
</dbReference>
<dbReference type="PANTHER" id="PTHR45620:SF15">
    <property type="entry name" value="DIURETIC HORMONE 44 RECEPTOR 1-RELATED"/>
    <property type="match status" value="1"/>
</dbReference>
<gene>
    <name evidence="14" type="ORF">ONB1V03_LOCUS4294</name>
</gene>
<name>A0A7R9LNC2_9ACAR</name>